<keyword evidence="3" id="KW-1185">Reference proteome</keyword>
<feature type="region of interest" description="Disordered" evidence="1">
    <location>
        <begin position="32"/>
        <end position="51"/>
    </location>
</feature>
<dbReference type="AlphaFoldDB" id="A0A392SL47"/>
<dbReference type="EMBL" id="LXQA010397069">
    <property type="protein sequence ID" value="MCI49167.1"/>
    <property type="molecule type" value="Genomic_DNA"/>
</dbReference>
<feature type="non-terminal residue" evidence="2">
    <location>
        <position position="1"/>
    </location>
</feature>
<evidence type="ECO:0000313" key="3">
    <source>
        <dbReference type="Proteomes" id="UP000265520"/>
    </source>
</evidence>
<comment type="caution">
    <text evidence="2">The sequence shown here is derived from an EMBL/GenBank/DDBJ whole genome shotgun (WGS) entry which is preliminary data.</text>
</comment>
<proteinExistence type="predicted"/>
<feature type="compositionally biased region" description="Basic and acidic residues" evidence="1">
    <location>
        <begin position="32"/>
        <end position="42"/>
    </location>
</feature>
<evidence type="ECO:0000313" key="2">
    <source>
        <dbReference type="EMBL" id="MCI49167.1"/>
    </source>
</evidence>
<reference evidence="2 3" key="1">
    <citation type="journal article" date="2018" name="Front. Plant Sci.">
        <title>Red Clover (Trifolium pratense) and Zigzag Clover (T. medium) - A Picture of Genomic Similarities and Differences.</title>
        <authorList>
            <person name="Dluhosova J."/>
            <person name="Istvanek J."/>
            <person name="Nedelnik J."/>
            <person name="Repkova J."/>
        </authorList>
    </citation>
    <scope>NUCLEOTIDE SEQUENCE [LARGE SCALE GENOMIC DNA]</scope>
    <source>
        <strain evidence="3">cv. 10/8</strain>
        <tissue evidence="2">Leaf</tissue>
    </source>
</reference>
<organism evidence="2 3">
    <name type="scientific">Trifolium medium</name>
    <dbReference type="NCBI Taxonomy" id="97028"/>
    <lineage>
        <taxon>Eukaryota</taxon>
        <taxon>Viridiplantae</taxon>
        <taxon>Streptophyta</taxon>
        <taxon>Embryophyta</taxon>
        <taxon>Tracheophyta</taxon>
        <taxon>Spermatophyta</taxon>
        <taxon>Magnoliopsida</taxon>
        <taxon>eudicotyledons</taxon>
        <taxon>Gunneridae</taxon>
        <taxon>Pentapetalae</taxon>
        <taxon>rosids</taxon>
        <taxon>fabids</taxon>
        <taxon>Fabales</taxon>
        <taxon>Fabaceae</taxon>
        <taxon>Papilionoideae</taxon>
        <taxon>50 kb inversion clade</taxon>
        <taxon>NPAAA clade</taxon>
        <taxon>Hologalegina</taxon>
        <taxon>IRL clade</taxon>
        <taxon>Trifolieae</taxon>
        <taxon>Trifolium</taxon>
    </lineage>
</organism>
<accession>A0A392SL47</accession>
<evidence type="ECO:0000256" key="1">
    <source>
        <dbReference type="SAM" id="MobiDB-lite"/>
    </source>
</evidence>
<protein>
    <submittedName>
        <fullName evidence="2">Uncharacterized protein</fullName>
    </submittedName>
</protein>
<name>A0A392SL47_9FABA</name>
<dbReference type="Proteomes" id="UP000265520">
    <property type="component" value="Unassembled WGS sequence"/>
</dbReference>
<sequence length="51" mass="5597">SRFGKASDNCAPRRQGWRVALASAEDLEKLRSSARRAEEDGASRQSVGLLH</sequence>